<evidence type="ECO:0000313" key="1">
    <source>
        <dbReference type="EMBL" id="MBC9929163.1"/>
    </source>
</evidence>
<comment type="caution">
    <text evidence="1">The sequence shown here is derived from an EMBL/GenBank/DDBJ whole genome shotgun (WGS) entry which is preliminary data.</text>
</comment>
<organism evidence="1 2">
    <name type="scientific">Chitinophaga qingshengii</name>
    <dbReference type="NCBI Taxonomy" id="1569794"/>
    <lineage>
        <taxon>Bacteria</taxon>
        <taxon>Pseudomonadati</taxon>
        <taxon>Bacteroidota</taxon>
        <taxon>Chitinophagia</taxon>
        <taxon>Chitinophagales</taxon>
        <taxon>Chitinophagaceae</taxon>
        <taxon>Chitinophaga</taxon>
    </lineage>
</organism>
<proteinExistence type="predicted"/>
<protein>
    <submittedName>
        <fullName evidence="1">Uncharacterized protein</fullName>
    </submittedName>
</protein>
<dbReference type="Proteomes" id="UP000659124">
    <property type="component" value="Unassembled WGS sequence"/>
</dbReference>
<sequence>MRTQKFEINQQPFGEPDTKPLKNIVLKRDFSLLTFDAEYRRRETSFSISAANPCERAILAFFAHVNENGFSISESDLDDTQLVFKNGLLFSITIYKNTKEYQLIDSLDIFTEGGALTLMRRDPWEKLKLDKLLLESSNIISQSGDRQFTYHLDMQAFIFDTIKKMIESGGVRL</sequence>
<reference evidence="1 2" key="1">
    <citation type="submission" date="2020-09" db="EMBL/GenBank/DDBJ databases">
        <title>Genome sequences of type strains of Chitinophaga qingshengii and Chitinophaga varians.</title>
        <authorList>
            <person name="Kittiwongwattana C."/>
        </authorList>
    </citation>
    <scope>NUCLEOTIDE SEQUENCE [LARGE SCALE GENOMIC DNA]</scope>
    <source>
        <strain evidence="1 2">JCM 30026</strain>
    </source>
</reference>
<dbReference type="Pfam" id="PF26559">
    <property type="entry name" value="DUF8184"/>
    <property type="match status" value="1"/>
</dbReference>
<evidence type="ECO:0000313" key="2">
    <source>
        <dbReference type="Proteomes" id="UP000659124"/>
    </source>
</evidence>
<dbReference type="InterPro" id="IPR058497">
    <property type="entry name" value="DUF8184"/>
</dbReference>
<dbReference type="EMBL" id="JACVFC010000001">
    <property type="protein sequence ID" value="MBC9929163.1"/>
    <property type="molecule type" value="Genomic_DNA"/>
</dbReference>
<name>A0ABR7TGW8_9BACT</name>
<gene>
    <name evidence="1" type="ORF">ICL07_02185</name>
</gene>
<keyword evidence="2" id="KW-1185">Reference proteome</keyword>
<accession>A0ABR7TGW8</accession>
<dbReference type="RefSeq" id="WP_188086308.1">
    <property type="nucleotide sequence ID" value="NZ_JACVFC010000001.1"/>
</dbReference>